<evidence type="ECO:0000256" key="12">
    <source>
        <dbReference type="ARBA" id="ARBA00036309"/>
    </source>
</evidence>
<feature type="transmembrane region" description="Helical" evidence="13">
    <location>
        <begin position="556"/>
        <end position="574"/>
    </location>
</feature>
<keyword evidence="7" id="KW-0915">Sodium</keyword>
<dbReference type="Gene3D" id="1.10.287.570">
    <property type="entry name" value="Helical hairpin bin"/>
    <property type="match status" value="1"/>
</dbReference>
<proteinExistence type="inferred from homology"/>
<keyword evidence="4" id="KW-1003">Cell membrane</keyword>
<feature type="transmembrane region" description="Helical" evidence="13">
    <location>
        <begin position="473"/>
        <end position="495"/>
    </location>
</feature>
<evidence type="ECO:0000256" key="2">
    <source>
        <dbReference type="ARBA" id="ARBA00010993"/>
    </source>
</evidence>
<evidence type="ECO:0000256" key="11">
    <source>
        <dbReference type="ARBA" id="ARBA00035820"/>
    </source>
</evidence>
<name>A0A673GU79_9TELE</name>
<feature type="domain" description="Band 3 cytoplasmic" evidence="16">
    <location>
        <begin position="110"/>
        <end position="390"/>
    </location>
</feature>
<feature type="region of interest" description="Disordered" evidence="14">
    <location>
        <begin position="393"/>
        <end position="433"/>
    </location>
</feature>
<comment type="catalytic activity">
    <reaction evidence="12">
        <text>2 hydrogencarbonate(out) + Na(+)(out) = 2 hydrogencarbonate(in) + Na(+)(in)</text>
        <dbReference type="Rhea" id="RHEA:72215"/>
        <dbReference type="ChEBI" id="CHEBI:17544"/>
        <dbReference type="ChEBI" id="CHEBI:29101"/>
    </reaction>
</comment>
<feature type="region of interest" description="Disordered" evidence="14">
    <location>
        <begin position="238"/>
        <end position="268"/>
    </location>
</feature>
<dbReference type="InterPro" id="IPR016152">
    <property type="entry name" value="PTrfase/Anion_transptr"/>
</dbReference>
<feature type="transmembrane region" description="Helical" evidence="13">
    <location>
        <begin position="586"/>
        <end position="604"/>
    </location>
</feature>
<dbReference type="InterPro" id="IPR003024">
    <property type="entry name" value="Na/HCO3_transpt"/>
</dbReference>
<feature type="transmembrane region" description="Helical" evidence="13">
    <location>
        <begin position="942"/>
        <end position="973"/>
    </location>
</feature>
<feature type="compositionally biased region" description="Basic and acidic residues" evidence="14">
    <location>
        <begin position="58"/>
        <end position="73"/>
    </location>
</feature>
<dbReference type="InterPro" id="IPR003020">
    <property type="entry name" value="HCO3_transpt_euk"/>
</dbReference>
<feature type="transmembrane region" description="Helical" evidence="13">
    <location>
        <begin position="765"/>
        <end position="784"/>
    </location>
</feature>
<dbReference type="Ensembl" id="ENSSRHT00000017691.1">
    <property type="protein sequence ID" value="ENSSRHP00000017134.1"/>
    <property type="gene ID" value="ENSSRHG00000009271.1"/>
</dbReference>
<feature type="transmembrane region" description="Helical" evidence="13">
    <location>
        <begin position="717"/>
        <end position="735"/>
    </location>
</feature>
<sequence length="1068" mass="119903">GSTQKRTDEAVLDRGASLLKHFCDQEEVEGHHTIYIGVHVPKSYRRRRRHRRRTSHKDRKEKVTENASDRSDAENNEEASNSILKPLISPAAERIRFILGEDDDSPAPPQLFTELDELLSVDGQEMEWKETARWIKFEEKVEKGGERWSKPHVATLSLHSLFELRTCIEKGTIMLDLEANSLSGVVEMITDSQIENGLLKADLKDKVMYTLLRKHRHQTKKSNLRSLADIGKTVSSASRLFSSPDNGSPTTTHRNLTSSSLNDISDKPEKDQLKNKFMKKLPRDAEASNVLVGEVDFLDTPFVAFVRLQQAVMLGALTEVPVPTRFLFILLGPKGKAKSYHEIGRAIATLMSDEVFHEIAYKAKDRQDLLAGIDEFLDEVIVLPPGEWDPAIRIEPPKSLPSSDKRKNMYAGGDSTQMNGDTPHSGGHGGGGHAVGDELKKTGKFCGGLILDVKRKAPFFFSDFYDALHIQSLSAILFIYLGTVTNAITFGGLLGDATENMQGVLESFLGTAVSGAIFCLLAGQPLIILSSTGPVLVFERLLFNFSRDHDFDYLEFRLWIGLWSAFFCLVLVATDASFLVQYFTRFTEEGFSSLISFIFIYDAFKKMLKLAHYYPINSDYKMDYVTQYDCMCMAPTDGKTWYISFSDRLNASWSSLSKKECLKYGGELVGKACDFVPDITLMSFILFFGTYTCSMCLKKFKTSPFFPTTVRKLISDFAIVLAILIFCGVDALVGVDTPKLIVPSEFKPTSPNRGWFVPPFGGNPWWVYLAAALPALLVTILLFMDQQITAVIVNRKEHKLKKGAGYHLDLFWVAVLLAVCSFTGLPWYVAATVISIAHIDSLKMETETSAPGEQPKFLGVREQRVTGVFVFILTGLSVFMSPILKFIPMPVLYGVFLYMGVASLNGVQFMDRLKLLLMPAKHQPDLIYLRHVPLRKVHLFTFIQLLCLALLWILKSTVAAIVFPVMILALVAVRKALDLIFSQLDLSFLDDVIPEKDKKKKEDEKKKKKKKQGSIDSDMEDVSSDCPYNENVPSIKIPMDMMEQEPFLGDKASDREKSPSFTDRYTSC</sequence>
<feature type="transmembrane region" description="Helical" evidence="13">
    <location>
        <begin position="865"/>
        <end position="884"/>
    </location>
</feature>
<accession>A0A673GU79</accession>
<evidence type="ECO:0000313" key="17">
    <source>
        <dbReference type="Ensembl" id="ENSSRHP00000017134.1"/>
    </source>
</evidence>
<evidence type="ECO:0000256" key="3">
    <source>
        <dbReference type="ARBA" id="ARBA00022448"/>
    </source>
</evidence>
<reference evidence="17" key="2">
    <citation type="submission" date="2025-09" db="UniProtKB">
        <authorList>
            <consortium name="Ensembl"/>
        </authorList>
    </citation>
    <scope>IDENTIFICATION</scope>
</reference>
<keyword evidence="6 13" id="KW-1133">Transmembrane helix</keyword>
<dbReference type="PANTHER" id="PTHR11453">
    <property type="entry name" value="ANION EXCHANGE PROTEIN"/>
    <property type="match status" value="1"/>
</dbReference>
<dbReference type="PRINTS" id="PR01232">
    <property type="entry name" value="NAHCO3TRSPRT"/>
</dbReference>
<evidence type="ECO:0000256" key="5">
    <source>
        <dbReference type="ARBA" id="ARBA00022692"/>
    </source>
</evidence>
<evidence type="ECO:0000256" key="13">
    <source>
        <dbReference type="RuleBase" id="RU362035"/>
    </source>
</evidence>
<dbReference type="NCBIfam" id="TIGR00834">
    <property type="entry name" value="ae"/>
    <property type="match status" value="1"/>
</dbReference>
<dbReference type="GO" id="GO:0051453">
    <property type="term" value="P:regulation of intracellular pH"/>
    <property type="evidence" value="ECO:0007669"/>
    <property type="project" value="TreeGrafter"/>
</dbReference>
<evidence type="ECO:0000259" key="15">
    <source>
        <dbReference type="Pfam" id="PF00955"/>
    </source>
</evidence>
<feature type="compositionally biased region" description="Polar residues" evidence="14">
    <location>
        <begin position="1059"/>
        <end position="1068"/>
    </location>
</feature>
<comment type="catalytic activity">
    <reaction evidence="11">
        <text>3 hydrogencarbonate(out) + Na(+)(out) = 3 hydrogencarbonate(in) + Na(+)(in)</text>
        <dbReference type="Rhea" id="RHEA:72219"/>
        <dbReference type="ChEBI" id="CHEBI:17544"/>
        <dbReference type="ChEBI" id="CHEBI:29101"/>
    </reaction>
</comment>
<dbReference type="Proteomes" id="UP000472270">
    <property type="component" value="Unassembled WGS sequence"/>
</dbReference>
<feature type="transmembrane region" description="Helical" evidence="13">
    <location>
        <begin position="805"/>
        <end position="829"/>
    </location>
</feature>
<dbReference type="GO" id="GO:0008509">
    <property type="term" value="F:monoatomic anion transmembrane transporter activity"/>
    <property type="evidence" value="ECO:0007669"/>
    <property type="project" value="InterPro"/>
</dbReference>
<dbReference type="GO" id="GO:0016323">
    <property type="term" value="C:basolateral plasma membrane"/>
    <property type="evidence" value="ECO:0007669"/>
    <property type="project" value="UniProtKB-SubCell"/>
</dbReference>
<evidence type="ECO:0000256" key="6">
    <source>
        <dbReference type="ARBA" id="ARBA00022989"/>
    </source>
</evidence>
<gene>
    <name evidence="17" type="primary">LOC107747688</name>
</gene>
<comment type="subcellular location">
    <subcellularLocation>
        <location evidence="1">Basolateral cell membrane</location>
        <topology evidence="1">Multi-pass membrane protein</topology>
    </subcellularLocation>
    <subcellularLocation>
        <location evidence="13">Membrane</location>
        <topology evidence="13">Multi-pass membrane protein</topology>
    </subcellularLocation>
</comment>
<feature type="compositionally biased region" description="Polar residues" evidence="14">
    <location>
        <begin position="238"/>
        <end position="263"/>
    </location>
</feature>
<comment type="similarity">
    <text evidence="2 13">Belongs to the anion exchanger (TC 2.A.31) family.</text>
</comment>
<feature type="region of interest" description="Disordered" evidence="14">
    <location>
        <begin position="45"/>
        <end position="85"/>
    </location>
</feature>
<evidence type="ECO:0000259" key="16">
    <source>
        <dbReference type="Pfam" id="PF07565"/>
    </source>
</evidence>
<dbReference type="PANTHER" id="PTHR11453:SF135">
    <property type="entry name" value="ANION EXCHANGE PROTEIN"/>
    <property type="match status" value="1"/>
</dbReference>
<keyword evidence="3 13" id="KW-0813">Transport</keyword>
<feature type="domain" description="Bicarbonate transporter-like transmembrane" evidence="15">
    <location>
        <begin position="444"/>
        <end position="993"/>
    </location>
</feature>
<dbReference type="Pfam" id="PF00955">
    <property type="entry name" value="HCO3_cotransp"/>
    <property type="match status" value="1"/>
</dbReference>
<evidence type="ECO:0000313" key="18">
    <source>
        <dbReference type="Proteomes" id="UP000472270"/>
    </source>
</evidence>
<evidence type="ECO:0000256" key="4">
    <source>
        <dbReference type="ARBA" id="ARBA00022475"/>
    </source>
</evidence>
<evidence type="ECO:0000256" key="10">
    <source>
        <dbReference type="ARBA" id="ARBA00023201"/>
    </source>
</evidence>
<evidence type="ECO:0000256" key="14">
    <source>
        <dbReference type="SAM" id="MobiDB-lite"/>
    </source>
</evidence>
<protein>
    <recommendedName>
        <fullName evidence="13">Anion exchange protein</fullName>
    </recommendedName>
</protein>
<dbReference type="SUPFAM" id="SSF55804">
    <property type="entry name" value="Phoshotransferase/anion transport protein"/>
    <property type="match status" value="1"/>
</dbReference>
<evidence type="ECO:0000256" key="9">
    <source>
        <dbReference type="ARBA" id="ARBA00023136"/>
    </source>
</evidence>
<dbReference type="InterPro" id="IPR013769">
    <property type="entry name" value="Band3_cytoplasmic_dom"/>
</dbReference>
<keyword evidence="5 13" id="KW-0812">Transmembrane</keyword>
<evidence type="ECO:0000256" key="1">
    <source>
        <dbReference type="ARBA" id="ARBA00004554"/>
    </source>
</evidence>
<keyword evidence="8 13" id="KW-0406">Ion transport</keyword>
<evidence type="ECO:0000256" key="7">
    <source>
        <dbReference type="ARBA" id="ARBA00023053"/>
    </source>
</evidence>
<dbReference type="FunFam" id="3.40.930.10:FF:000002">
    <property type="entry name" value="Anion exchange protein"/>
    <property type="match status" value="1"/>
</dbReference>
<feature type="compositionally biased region" description="Basic residues" evidence="14">
    <location>
        <begin position="45"/>
        <end position="57"/>
    </location>
</feature>
<dbReference type="AlphaFoldDB" id="A0A673GU79"/>
<feature type="transmembrane region" description="Helical" evidence="13">
    <location>
        <begin position="507"/>
        <end position="536"/>
    </location>
</feature>
<dbReference type="GO" id="GO:0008510">
    <property type="term" value="F:sodium:bicarbonate symporter activity"/>
    <property type="evidence" value="ECO:0007669"/>
    <property type="project" value="TreeGrafter"/>
</dbReference>
<feature type="region of interest" description="Disordered" evidence="14">
    <location>
        <begin position="999"/>
        <end position="1068"/>
    </location>
</feature>
<dbReference type="InterPro" id="IPR011531">
    <property type="entry name" value="HCO3_transpt-like_TM_dom"/>
</dbReference>
<dbReference type="PRINTS" id="PR01231">
    <property type="entry name" value="HCO3TRNSPORT"/>
</dbReference>
<keyword evidence="18" id="KW-1185">Reference proteome</keyword>
<dbReference type="FunFam" id="1.10.287.570:FF:000001">
    <property type="entry name" value="Anion exchange protein"/>
    <property type="match status" value="1"/>
</dbReference>
<dbReference type="Pfam" id="PF07565">
    <property type="entry name" value="Band_3_cyto"/>
    <property type="match status" value="1"/>
</dbReference>
<organism evidence="17 18">
    <name type="scientific">Sinocyclocheilus rhinocerous</name>
    <dbReference type="NCBI Taxonomy" id="307959"/>
    <lineage>
        <taxon>Eukaryota</taxon>
        <taxon>Metazoa</taxon>
        <taxon>Chordata</taxon>
        <taxon>Craniata</taxon>
        <taxon>Vertebrata</taxon>
        <taxon>Euteleostomi</taxon>
        <taxon>Actinopterygii</taxon>
        <taxon>Neopterygii</taxon>
        <taxon>Teleostei</taxon>
        <taxon>Ostariophysi</taxon>
        <taxon>Cypriniformes</taxon>
        <taxon>Cyprinidae</taxon>
        <taxon>Cyprininae</taxon>
        <taxon>Sinocyclocheilus</taxon>
    </lineage>
</organism>
<keyword evidence="10" id="KW-0739">Sodium transport</keyword>
<evidence type="ECO:0000256" key="8">
    <source>
        <dbReference type="ARBA" id="ARBA00023065"/>
    </source>
</evidence>
<dbReference type="Gene3D" id="3.40.930.10">
    <property type="entry name" value="Mannitol-specific EII, Chain A"/>
    <property type="match status" value="1"/>
</dbReference>
<feature type="transmembrane region" description="Helical" evidence="13">
    <location>
        <begin position="679"/>
        <end position="697"/>
    </location>
</feature>
<dbReference type="GO" id="GO:0005452">
    <property type="term" value="F:solute:inorganic anion antiporter activity"/>
    <property type="evidence" value="ECO:0007669"/>
    <property type="project" value="InterPro"/>
</dbReference>
<keyword evidence="9 13" id="KW-0472">Membrane</keyword>
<feature type="transmembrane region" description="Helical" evidence="13">
    <location>
        <begin position="891"/>
        <end position="910"/>
    </location>
</feature>
<reference evidence="17" key="1">
    <citation type="submission" date="2025-08" db="UniProtKB">
        <authorList>
            <consortium name="Ensembl"/>
        </authorList>
    </citation>
    <scope>IDENTIFICATION</scope>
</reference>